<dbReference type="Pfam" id="PF02558">
    <property type="entry name" value="ApbA"/>
    <property type="match status" value="1"/>
</dbReference>
<dbReference type="InterPro" id="IPR013752">
    <property type="entry name" value="KPA_reductase"/>
</dbReference>
<dbReference type="UniPathway" id="UPA00028">
    <property type="reaction ID" value="UER00004"/>
</dbReference>
<name>A0A0S7BJT6_9CHLR</name>
<dbReference type="NCBIfam" id="TIGR00745">
    <property type="entry name" value="apbA_panE"/>
    <property type="match status" value="1"/>
</dbReference>
<evidence type="ECO:0000313" key="15">
    <source>
        <dbReference type="Proteomes" id="UP000055060"/>
    </source>
</evidence>
<dbReference type="GO" id="GO:0015940">
    <property type="term" value="P:pantothenate biosynthetic process"/>
    <property type="evidence" value="ECO:0007669"/>
    <property type="project" value="UniProtKB-UniPathway"/>
</dbReference>
<dbReference type="Gene3D" id="1.10.1040.10">
    <property type="entry name" value="N-(1-d-carboxylethyl)-l-norvaline Dehydrogenase, domain 2"/>
    <property type="match status" value="1"/>
</dbReference>
<protein>
    <recommendedName>
        <fullName evidence="5 11">2-dehydropantoate 2-reductase</fullName>
        <ecNumber evidence="4 11">1.1.1.169</ecNumber>
    </recommendedName>
    <alternativeName>
        <fullName evidence="9 11">Ketopantoate reductase</fullName>
    </alternativeName>
</protein>
<accession>A0A0S7BJT6</accession>
<comment type="catalytic activity">
    <reaction evidence="10 11">
        <text>(R)-pantoate + NADP(+) = 2-dehydropantoate + NADPH + H(+)</text>
        <dbReference type="Rhea" id="RHEA:16233"/>
        <dbReference type="ChEBI" id="CHEBI:11561"/>
        <dbReference type="ChEBI" id="CHEBI:15378"/>
        <dbReference type="ChEBI" id="CHEBI:15980"/>
        <dbReference type="ChEBI" id="CHEBI:57783"/>
        <dbReference type="ChEBI" id="CHEBI:58349"/>
        <dbReference type="EC" id="1.1.1.169"/>
    </reaction>
</comment>
<evidence type="ECO:0000256" key="10">
    <source>
        <dbReference type="ARBA" id="ARBA00048793"/>
    </source>
</evidence>
<dbReference type="PANTHER" id="PTHR43765">
    <property type="entry name" value="2-DEHYDROPANTOATE 2-REDUCTASE-RELATED"/>
    <property type="match status" value="1"/>
</dbReference>
<evidence type="ECO:0000256" key="3">
    <source>
        <dbReference type="ARBA" id="ARBA00007870"/>
    </source>
</evidence>
<dbReference type="InterPro" id="IPR050838">
    <property type="entry name" value="Ketopantoate_reductase"/>
</dbReference>
<dbReference type="Proteomes" id="UP000055060">
    <property type="component" value="Unassembled WGS sequence"/>
</dbReference>
<keyword evidence="6 11" id="KW-0566">Pantothenate biosynthesis</keyword>
<dbReference type="RefSeq" id="WP_236709958.1">
    <property type="nucleotide sequence ID" value="NZ_DF967972.1"/>
</dbReference>
<evidence type="ECO:0000256" key="6">
    <source>
        <dbReference type="ARBA" id="ARBA00022655"/>
    </source>
</evidence>
<dbReference type="EC" id="1.1.1.169" evidence="4 11"/>
<feature type="domain" description="Ketopantoate reductase C-terminal" evidence="13">
    <location>
        <begin position="184"/>
        <end position="319"/>
    </location>
</feature>
<evidence type="ECO:0000256" key="9">
    <source>
        <dbReference type="ARBA" id="ARBA00032024"/>
    </source>
</evidence>
<evidence type="ECO:0000256" key="8">
    <source>
        <dbReference type="ARBA" id="ARBA00023002"/>
    </source>
</evidence>
<keyword evidence="7 11" id="KW-0521">NADP</keyword>
<organism evidence="14">
    <name type="scientific">Longilinea arvoryzae</name>
    <dbReference type="NCBI Taxonomy" id="360412"/>
    <lineage>
        <taxon>Bacteria</taxon>
        <taxon>Bacillati</taxon>
        <taxon>Chloroflexota</taxon>
        <taxon>Anaerolineae</taxon>
        <taxon>Anaerolineales</taxon>
        <taxon>Anaerolineaceae</taxon>
        <taxon>Longilinea</taxon>
    </lineage>
</organism>
<evidence type="ECO:0000259" key="13">
    <source>
        <dbReference type="Pfam" id="PF08546"/>
    </source>
</evidence>
<sequence length="346" mass="37587">MTPRLRFLVFGCGAIGTYLGGSLAASGQQVVFLERASVAPAIREQGLRVQTRSVELRVASPTLVENIQQALELERYDAAILAVKSFDTLELLQSVRAVADRLPPLICFQNGVENEPLIADFLGEKRVIYGTVTTAIGRRGLGNVVVEKLRGIGVANSQERVPGLLDALNQAGLRAQSYSNGPAMKWSKMLTNLQANSSSAILDLTPGEIFAHPGLFRLEMRMLREALLVMRAQGIPVVDLPRTPVRAFTALVQAPAVLSQPLLRRALGAGRGGKMPSFHIDLHQGRGRSEVDYLNGAVVRFGLRFGVPTPVNQFLNETLLALSEGRLALETYARRPEEFLKAAPSD</sequence>
<evidence type="ECO:0000256" key="7">
    <source>
        <dbReference type="ARBA" id="ARBA00022857"/>
    </source>
</evidence>
<keyword evidence="15" id="KW-1185">Reference proteome</keyword>
<keyword evidence="8 11" id="KW-0560">Oxidoreductase</keyword>
<dbReference type="InterPro" id="IPR008927">
    <property type="entry name" value="6-PGluconate_DH-like_C_sf"/>
</dbReference>
<dbReference type="EMBL" id="DF967972">
    <property type="protein sequence ID" value="GAP14450.1"/>
    <property type="molecule type" value="Genomic_DNA"/>
</dbReference>
<gene>
    <name evidence="14" type="ORF">LARV_02219</name>
</gene>
<comment type="pathway">
    <text evidence="2 11">Cofactor biosynthesis; (R)-pantothenate biosynthesis; (R)-pantoate from 3-methyl-2-oxobutanoate: step 2/2.</text>
</comment>
<proteinExistence type="inferred from homology"/>
<dbReference type="InterPro" id="IPR013328">
    <property type="entry name" value="6PGD_dom2"/>
</dbReference>
<comment type="function">
    <text evidence="1 11">Catalyzes the NADPH-dependent reduction of ketopantoate into pantoic acid.</text>
</comment>
<dbReference type="AlphaFoldDB" id="A0A0S7BJT6"/>
<dbReference type="Gene3D" id="3.40.50.720">
    <property type="entry name" value="NAD(P)-binding Rossmann-like Domain"/>
    <property type="match status" value="1"/>
</dbReference>
<dbReference type="GO" id="GO:0050661">
    <property type="term" value="F:NADP binding"/>
    <property type="evidence" value="ECO:0007669"/>
    <property type="project" value="TreeGrafter"/>
</dbReference>
<dbReference type="PANTHER" id="PTHR43765:SF2">
    <property type="entry name" value="2-DEHYDROPANTOATE 2-REDUCTASE"/>
    <property type="match status" value="1"/>
</dbReference>
<dbReference type="GO" id="GO:0005737">
    <property type="term" value="C:cytoplasm"/>
    <property type="evidence" value="ECO:0007669"/>
    <property type="project" value="TreeGrafter"/>
</dbReference>
<dbReference type="SUPFAM" id="SSF48179">
    <property type="entry name" value="6-phosphogluconate dehydrogenase C-terminal domain-like"/>
    <property type="match status" value="1"/>
</dbReference>
<evidence type="ECO:0000256" key="4">
    <source>
        <dbReference type="ARBA" id="ARBA00013014"/>
    </source>
</evidence>
<evidence type="ECO:0000313" key="14">
    <source>
        <dbReference type="EMBL" id="GAP14450.1"/>
    </source>
</evidence>
<evidence type="ECO:0000256" key="2">
    <source>
        <dbReference type="ARBA" id="ARBA00004994"/>
    </source>
</evidence>
<evidence type="ECO:0000256" key="5">
    <source>
        <dbReference type="ARBA" id="ARBA00019465"/>
    </source>
</evidence>
<dbReference type="InterPro" id="IPR003710">
    <property type="entry name" value="ApbA"/>
</dbReference>
<dbReference type="Pfam" id="PF08546">
    <property type="entry name" value="ApbA_C"/>
    <property type="match status" value="1"/>
</dbReference>
<evidence type="ECO:0000259" key="12">
    <source>
        <dbReference type="Pfam" id="PF02558"/>
    </source>
</evidence>
<reference evidence="14" key="1">
    <citation type="submission" date="2015-07" db="EMBL/GenBank/DDBJ databases">
        <title>Draft Genome Sequences of Anaerolinea thermolimosa IMO-1, Bellilinea caldifistulae GOMI-1, Leptolinea tardivitalis YMTK-2, Levilinea saccharolytica KIBI-1,Longilinea arvoryzae KOME-1, Previously Described as Members of the Anaerolineaceae (Chloroflexi).</title>
        <authorList>
            <person name="Sekiguchi Y."/>
            <person name="Ohashi A."/>
            <person name="Matsuura N."/>
            <person name="Tourlousse M.D."/>
        </authorList>
    </citation>
    <scope>NUCLEOTIDE SEQUENCE [LARGE SCALE GENOMIC DNA]</scope>
    <source>
        <strain evidence="14">KOME-1</strain>
    </source>
</reference>
<dbReference type="SUPFAM" id="SSF51735">
    <property type="entry name" value="NAD(P)-binding Rossmann-fold domains"/>
    <property type="match status" value="1"/>
</dbReference>
<evidence type="ECO:0000256" key="1">
    <source>
        <dbReference type="ARBA" id="ARBA00002919"/>
    </source>
</evidence>
<evidence type="ECO:0000256" key="11">
    <source>
        <dbReference type="RuleBase" id="RU362068"/>
    </source>
</evidence>
<comment type="similarity">
    <text evidence="3 11">Belongs to the ketopantoate reductase family.</text>
</comment>
<dbReference type="STRING" id="360412.LARV_02219"/>
<feature type="domain" description="Ketopantoate reductase N-terminal" evidence="12">
    <location>
        <begin position="8"/>
        <end position="148"/>
    </location>
</feature>
<dbReference type="InterPro" id="IPR036291">
    <property type="entry name" value="NAD(P)-bd_dom_sf"/>
</dbReference>
<dbReference type="InterPro" id="IPR013332">
    <property type="entry name" value="KPR_N"/>
</dbReference>
<dbReference type="GO" id="GO:0008677">
    <property type="term" value="F:2-dehydropantoate 2-reductase activity"/>
    <property type="evidence" value="ECO:0007669"/>
    <property type="project" value="UniProtKB-EC"/>
</dbReference>